<keyword evidence="1" id="KW-0472">Membrane</keyword>
<dbReference type="AlphaFoldDB" id="M3GBH3"/>
<protein>
    <submittedName>
        <fullName evidence="2">Uncharacterized protein</fullName>
    </submittedName>
</protein>
<comment type="caution">
    <text evidence="2">The sequence shown here is derived from an EMBL/GenBank/DDBJ whole genome shotgun (WGS) entry which is preliminary data.</text>
</comment>
<evidence type="ECO:0000313" key="2">
    <source>
        <dbReference type="EMBL" id="EMF98256.1"/>
    </source>
</evidence>
<organism evidence="2 3">
    <name type="scientific">Leptospira borgpetersenii str. 200701203</name>
    <dbReference type="NCBI Taxonomy" id="1193007"/>
    <lineage>
        <taxon>Bacteria</taxon>
        <taxon>Pseudomonadati</taxon>
        <taxon>Spirochaetota</taxon>
        <taxon>Spirochaetia</taxon>
        <taxon>Leptospirales</taxon>
        <taxon>Leptospiraceae</taxon>
        <taxon>Leptospira</taxon>
    </lineage>
</organism>
<proteinExistence type="predicted"/>
<reference evidence="2 3" key="1">
    <citation type="submission" date="2013-01" db="EMBL/GenBank/DDBJ databases">
        <authorList>
            <person name="Harkins D.M."/>
            <person name="Durkin A.S."/>
            <person name="Brinkac L.M."/>
            <person name="Haft D.H."/>
            <person name="Selengut J.D."/>
            <person name="Sanka R."/>
            <person name="DePew J."/>
            <person name="Purushe J."/>
            <person name="Picardeau M."/>
            <person name="Werts C."/>
            <person name="Goarant C."/>
            <person name="Vinetz J.M."/>
            <person name="Sutton G.G."/>
            <person name="Nierman W.C."/>
            <person name="Fouts D.E."/>
        </authorList>
    </citation>
    <scope>NUCLEOTIDE SEQUENCE [LARGE SCALE GENOMIC DNA]</scope>
    <source>
        <strain evidence="2 3">200701203</strain>
    </source>
</reference>
<dbReference type="EMBL" id="AKWO02000090">
    <property type="protein sequence ID" value="EMF98256.1"/>
    <property type="molecule type" value="Genomic_DNA"/>
</dbReference>
<keyword evidence="1" id="KW-0812">Transmembrane</keyword>
<evidence type="ECO:0000313" key="3">
    <source>
        <dbReference type="Proteomes" id="UP000011783"/>
    </source>
</evidence>
<name>M3GBH3_LEPBO</name>
<sequence>MNLWAEKISRRKLFGFGVGGLLSIGVGTFFFRRSKNQSLPKTLFFPYPKLNFYQLTPKPFYPKNRAFPISKKRK</sequence>
<accession>M3GBH3</accession>
<feature type="transmembrane region" description="Helical" evidence="1">
    <location>
        <begin position="13"/>
        <end position="31"/>
    </location>
</feature>
<keyword evidence="1" id="KW-1133">Transmembrane helix</keyword>
<gene>
    <name evidence="2" type="ORF">LEP1GSC123_1765</name>
</gene>
<evidence type="ECO:0000256" key="1">
    <source>
        <dbReference type="SAM" id="Phobius"/>
    </source>
</evidence>
<dbReference type="Proteomes" id="UP000011783">
    <property type="component" value="Unassembled WGS sequence"/>
</dbReference>
<dbReference type="BioCyc" id="LBOR1193007:G11KN-1197-MONOMER"/>